<feature type="compositionally biased region" description="Polar residues" evidence="5">
    <location>
        <begin position="170"/>
        <end position="190"/>
    </location>
</feature>
<dbReference type="PANTHER" id="PTHR15549:SF33">
    <property type="entry name" value="MEMBRANE PROTEIN WSC4, PUTATIVE (AFU_ORTHOLOGUE AFUA_5G09020)-RELATED"/>
    <property type="match status" value="1"/>
</dbReference>
<evidence type="ECO:0000256" key="5">
    <source>
        <dbReference type="SAM" id="MobiDB-lite"/>
    </source>
</evidence>
<evidence type="ECO:0000313" key="8">
    <source>
        <dbReference type="EMBL" id="KAG7452397.1"/>
    </source>
</evidence>
<keyword evidence="7" id="KW-0732">Signal</keyword>
<dbReference type="GO" id="GO:0016020">
    <property type="term" value="C:membrane"/>
    <property type="evidence" value="ECO:0007669"/>
    <property type="project" value="UniProtKB-SubCell"/>
</dbReference>
<name>A0A9P7W594_9AGAR</name>
<feature type="signal peptide" evidence="7">
    <location>
        <begin position="1"/>
        <end position="24"/>
    </location>
</feature>
<protein>
    <recommendedName>
        <fullName evidence="10">Transmembrane protein</fullName>
    </recommendedName>
</protein>
<feature type="compositionally biased region" description="Low complexity" evidence="5">
    <location>
        <begin position="156"/>
        <end position="169"/>
    </location>
</feature>
<comment type="caution">
    <text evidence="8">The sequence shown here is derived from an EMBL/GenBank/DDBJ whole genome shotgun (WGS) entry which is preliminary data.</text>
</comment>
<organism evidence="8 9">
    <name type="scientific">Guyanagaster necrorhizus</name>
    <dbReference type="NCBI Taxonomy" id="856835"/>
    <lineage>
        <taxon>Eukaryota</taxon>
        <taxon>Fungi</taxon>
        <taxon>Dikarya</taxon>
        <taxon>Basidiomycota</taxon>
        <taxon>Agaricomycotina</taxon>
        <taxon>Agaricomycetes</taxon>
        <taxon>Agaricomycetidae</taxon>
        <taxon>Agaricales</taxon>
        <taxon>Marasmiineae</taxon>
        <taxon>Physalacriaceae</taxon>
        <taxon>Guyanagaster</taxon>
    </lineage>
</organism>
<proteinExistence type="predicted"/>
<dbReference type="GO" id="GO:0071944">
    <property type="term" value="C:cell periphery"/>
    <property type="evidence" value="ECO:0007669"/>
    <property type="project" value="UniProtKB-ARBA"/>
</dbReference>
<keyword evidence="9" id="KW-1185">Reference proteome</keyword>
<dbReference type="EMBL" id="MU250524">
    <property type="protein sequence ID" value="KAG7452397.1"/>
    <property type="molecule type" value="Genomic_DNA"/>
</dbReference>
<dbReference type="InterPro" id="IPR051694">
    <property type="entry name" value="Immunoregulatory_rcpt-like"/>
</dbReference>
<dbReference type="PANTHER" id="PTHR15549">
    <property type="entry name" value="PAIRED IMMUNOGLOBULIN-LIKE TYPE 2 RECEPTOR"/>
    <property type="match status" value="1"/>
</dbReference>
<reference evidence="8" key="1">
    <citation type="submission" date="2020-11" db="EMBL/GenBank/DDBJ databases">
        <title>Adaptations for nitrogen fixation in a non-lichenized fungal sporocarp promotes dispersal by wood-feeding termites.</title>
        <authorList>
            <consortium name="DOE Joint Genome Institute"/>
            <person name="Koch R.A."/>
            <person name="Yoon G."/>
            <person name="Arayal U."/>
            <person name="Lail K."/>
            <person name="Amirebrahimi M."/>
            <person name="Labutti K."/>
            <person name="Lipzen A."/>
            <person name="Riley R."/>
            <person name="Barry K."/>
            <person name="Henrissat B."/>
            <person name="Grigoriev I.V."/>
            <person name="Herr J.R."/>
            <person name="Aime M.C."/>
        </authorList>
    </citation>
    <scope>NUCLEOTIDE SEQUENCE</scope>
    <source>
        <strain evidence="8">MCA 3950</strain>
    </source>
</reference>
<dbReference type="GeneID" id="66102716"/>
<dbReference type="AlphaFoldDB" id="A0A9P7W594"/>
<evidence type="ECO:0000256" key="2">
    <source>
        <dbReference type="ARBA" id="ARBA00022692"/>
    </source>
</evidence>
<evidence type="ECO:0000256" key="6">
    <source>
        <dbReference type="SAM" id="Phobius"/>
    </source>
</evidence>
<comment type="subcellular location">
    <subcellularLocation>
        <location evidence="1">Membrane</location>
        <topology evidence="1">Single-pass membrane protein</topology>
    </subcellularLocation>
</comment>
<keyword evidence="4 6" id="KW-0472">Membrane</keyword>
<gene>
    <name evidence="8" type="ORF">BT62DRAFT_301308</name>
</gene>
<evidence type="ECO:0000256" key="1">
    <source>
        <dbReference type="ARBA" id="ARBA00004167"/>
    </source>
</evidence>
<sequence>MLNHRREMFCPAIFASLPFLKALASDATCSNTAYDWAFSSLPQSPCQIAADLGGVCDSSFYIPALPSGSVYRGPSGDASRMECRCNTVYYSLLYVCAQCQGGGITIWSTYSINCTTTYTVFPHEIPSGTAVPHWAYLDLLLNGTVNVAAAETDTGAETTATVTPSPSSVDRTSTVASGPETTNAPLSGSSGPWKGDTGAIAGGVVGGVLGVGIVVIGIAFFVLRRRRRQKQPGRPQYPEPIVIAPSRTGQKLCDPNDPPTFLVSHSSMASGEYWSLNPRSGDHTYSIMPYEQTVDRRIPAMAFCRPSTPARDYRGVPEIDAPSFNPHVTNGSVS</sequence>
<evidence type="ECO:0008006" key="10">
    <source>
        <dbReference type="Google" id="ProtNLM"/>
    </source>
</evidence>
<dbReference type="OrthoDB" id="2526171at2759"/>
<feature type="transmembrane region" description="Helical" evidence="6">
    <location>
        <begin position="199"/>
        <end position="223"/>
    </location>
</feature>
<keyword evidence="2 6" id="KW-0812">Transmembrane</keyword>
<evidence type="ECO:0000256" key="4">
    <source>
        <dbReference type="ARBA" id="ARBA00023136"/>
    </source>
</evidence>
<evidence type="ECO:0000256" key="3">
    <source>
        <dbReference type="ARBA" id="ARBA00022989"/>
    </source>
</evidence>
<evidence type="ECO:0000256" key="7">
    <source>
        <dbReference type="SAM" id="SignalP"/>
    </source>
</evidence>
<accession>A0A9P7W594</accession>
<dbReference type="RefSeq" id="XP_043045897.1">
    <property type="nucleotide sequence ID" value="XM_043180420.1"/>
</dbReference>
<dbReference type="Proteomes" id="UP000812287">
    <property type="component" value="Unassembled WGS sequence"/>
</dbReference>
<evidence type="ECO:0000313" key="9">
    <source>
        <dbReference type="Proteomes" id="UP000812287"/>
    </source>
</evidence>
<feature type="region of interest" description="Disordered" evidence="5">
    <location>
        <begin position="156"/>
        <end position="191"/>
    </location>
</feature>
<keyword evidence="3 6" id="KW-1133">Transmembrane helix</keyword>
<feature type="chain" id="PRO_5040400742" description="Transmembrane protein" evidence="7">
    <location>
        <begin position="25"/>
        <end position="334"/>
    </location>
</feature>